<dbReference type="PANTHER" id="PTHR36118">
    <property type="entry name" value="ION-TRANSLOCATING OXIDOREDUCTASE COMPLEX SUBUNIT G"/>
    <property type="match status" value="1"/>
</dbReference>
<dbReference type="GO" id="GO:0022900">
    <property type="term" value="P:electron transport chain"/>
    <property type="evidence" value="ECO:0007669"/>
    <property type="project" value="InterPro"/>
</dbReference>
<dbReference type="SMART" id="SM00900">
    <property type="entry name" value="FMN_bind"/>
    <property type="match status" value="3"/>
</dbReference>
<keyword evidence="10" id="KW-1185">Reference proteome</keyword>
<feature type="region of interest" description="Disordered" evidence="6">
    <location>
        <begin position="255"/>
        <end position="339"/>
    </location>
</feature>
<keyword evidence="2" id="KW-0597">Phosphoprotein</keyword>
<dbReference type="GO" id="GO:0009055">
    <property type="term" value="F:electron transfer activity"/>
    <property type="evidence" value="ECO:0007669"/>
    <property type="project" value="InterPro"/>
</dbReference>
<dbReference type="PANTHER" id="PTHR36118:SF1">
    <property type="entry name" value="ION-TRANSLOCATING OXIDOREDUCTASE COMPLEX SUBUNIT G"/>
    <property type="match status" value="1"/>
</dbReference>
<dbReference type="Proteomes" id="UP000263232">
    <property type="component" value="Chromosome"/>
</dbReference>
<keyword evidence="3" id="KW-0285">Flavoprotein</keyword>
<dbReference type="Pfam" id="PF04205">
    <property type="entry name" value="FMN_bind"/>
    <property type="match status" value="3"/>
</dbReference>
<keyword evidence="4" id="KW-0288">FMN</keyword>
<sequence length="431" mass="46088">MNDRLKYLLKLMMICLVVWMTTLFLFADEIIFVRSTENNESMLEEIPSKHLANGVYVGTAEGYQGELTAEVSLNEGVIAGIEITEAKDDSEAAQRAMEEVTQVIVDTNTTEVDTVSGATLTSEAVIHAVNNALSGQMPKVLELEAEDVRPNTTATLALPKDISGTYKGSAEGYNGDVTVEVEVDQGDMTAIDVIEHQESADNITQVFEDVIQAILDANSTKVDTITGATQTSNAVIMAVNDALMSTYLETLPAEAPPVSENPVESSVANTSISDECELDNKEATSTSALKEEKEQDETTNDANQSLESSEEVAESSLSDDSSEAEIESGADESKSDTEVIRVIDMPDGSYKGQAEGYKGELTVIVTVKGGRIAQVEVIDHEESTEIASEALLEIPEAIATQNRLDIDTVSGATATSQAIVEAVIDALRGQD</sequence>
<dbReference type="KEGG" id="abae:CL176_11930"/>
<evidence type="ECO:0000256" key="4">
    <source>
        <dbReference type="ARBA" id="ARBA00022643"/>
    </source>
</evidence>
<name>A0A347WNJ2_9LACT</name>
<dbReference type="InterPro" id="IPR010209">
    <property type="entry name" value="Ion_transpt_RnfG/RsxG"/>
</dbReference>
<dbReference type="RefSeq" id="WP_118991503.1">
    <property type="nucleotide sequence ID" value="NZ_CP023434.1"/>
</dbReference>
<dbReference type="InterPro" id="IPR007329">
    <property type="entry name" value="FMN-bd"/>
</dbReference>
<dbReference type="GO" id="GO:0005886">
    <property type="term" value="C:plasma membrane"/>
    <property type="evidence" value="ECO:0007669"/>
    <property type="project" value="InterPro"/>
</dbReference>
<accession>A0A347WNJ2</accession>
<evidence type="ECO:0000259" key="8">
    <source>
        <dbReference type="SMART" id="SM00900"/>
    </source>
</evidence>
<proteinExistence type="predicted"/>
<organism evidence="9 10">
    <name type="scientific">Suicoccus acidiformans</name>
    <dbReference type="NCBI Taxonomy" id="2036206"/>
    <lineage>
        <taxon>Bacteria</taxon>
        <taxon>Bacillati</taxon>
        <taxon>Bacillota</taxon>
        <taxon>Bacilli</taxon>
        <taxon>Lactobacillales</taxon>
        <taxon>Aerococcaceae</taxon>
        <taxon>Suicoccus</taxon>
    </lineage>
</organism>
<reference evidence="9 10" key="1">
    <citation type="submission" date="2017-09" db="EMBL/GenBank/DDBJ databases">
        <title>Complete genome sequence of Oxytococcus suis strain ZY16052.</title>
        <authorList>
            <person name="Li F."/>
        </authorList>
    </citation>
    <scope>NUCLEOTIDE SEQUENCE [LARGE SCALE GENOMIC DNA]</scope>
    <source>
        <strain evidence="9 10">ZY16052</strain>
    </source>
</reference>
<dbReference type="OrthoDB" id="9806724at2"/>
<evidence type="ECO:0000313" key="9">
    <source>
        <dbReference type="EMBL" id="AXY26649.1"/>
    </source>
</evidence>
<keyword evidence="5" id="KW-0249">Electron transport</keyword>
<gene>
    <name evidence="9" type="ORF">CL176_11930</name>
</gene>
<keyword evidence="7" id="KW-0472">Membrane</keyword>
<feature type="transmembrane region" description="Helical" evidence="7">
    <location>
        <begin position="7"/>
        <end position="27"/>
    </location>
</feature>
<dbReference type="Gene3D" id="3.90.1010.20">
    <property type="match status" value="3"/>
</dbReference>
<evidence type="ECO:0000313" key="10">
    <source>
        <dbReference type="Proteomes" id="UP000263232"/>
    </source>
</evidence>
<evidence type="ECO:0000256" key="5">
    <source>
        <dbReference type="ARBA" id="ARBA00022982"/>
    </source>
</evidence>
<feature type="compositionally biased region" description="Polar residues" evidence="6">
    <location>
        <begin position="262"/>
        <end position="273"/>
    </location>
</feature>
<feature type="domain" description="FMN-binding" evidence="8">
    <location>
        <begin position="172"/>
        <end position="246"/>
    </location>
</feature>
<feature type="domain" description="FMN-binding" evidence="8">
    <location>
        <begin position="356"/>
        <end position="430"/>
    </location>
</feature>
<evidence type="ECO:0000256" key="7">
    <source>
        <dbReference type="SAM" id="Phobius"/>
    </source>
</evidence>
<evidence type="ECO:0000256" key="3">
    <source>
        <dbReference type="ARBA" id="ARBA00022630"/>
    </source>
</evidence>
<feature type="domain" description="FMN-binding" evidence="8">
    <location>
        <begin position="62"/>
        <end position="136"/>
    </location>
</feature>
<keyword evidence="1" id="KW-0813">Transport</keyword>
<dbReference type="GO" id="GO:0010181">
    <property type="term" value="F:FMN binding"/>
    <property type="evidence" value="ECO:0007669"/>
    <property type="project" value="InterPro"/>
</dbReference>
<evidence type="ECO:0000256" key="2">
    <source>
        <dbReference type="ARBA" id="ARBA00022553"/>
    </source>
</evidence>
<dbReference type="AlphaFoldDB" id="A0A347WNJ2"/>
<evidence type="ECO:0000256" key="1">
    <source>
        <dbReference type="ARBA" id="ARBA00022448"/>
    </source>
</evidence>
<protein>
    <recommendedName>
        <fullName evidence="8">FMN-binding domain-containing protein</fullName>
    </recommendedName>
</protein>
<evidence type="ECO:0000256" key="6">
    <source>
        <dbReference type="SAM" id="MobiDB-lite"/>
    </source>
</evidence>
<keyword evidence="7" id="KW-1133">Transmembrane helix</keyword>
<dbReference type="EMBL" id="CP023434">
    <property type="protein sequence ID" value="AXY26649.1"/>
    <property type="molecule type" value="Genomic_DNA"/>
</dbReference>
<keyword evidence="7" id="KW-0812">Transmembrane</keyword>
<feature type="compositionally biased region" description="Acidic residues" evidence="6">
    <location>
        <begin position="320"/>
        <end position="330"/>
    </location>
</feature>